<evidence type="ECO:0000256" key="3">
    <source>
        <dbReference type="ARBA" id="ARBA00022729"/>
    </source>
</evidence>
<dbReference type="PANTHER" id="PTHR22804:SF11">
    <property type="entry name" value="HYALURONAN AND PROTEOGLYCAN LINK PROTEIN 4"/>
    <property type="match status" value="1"/>
</dbReference>
<dbReference type="Gene3D" id="3.10.100.10">
    <property type="entry name" value="Mannose-Binding Protein A, subunit A"/>
    <property type="match status" value="1"/>
</dbReference>
<keyword evidence="5 7" id="KW-1015">Disulfide bond</keyword>
<feature type="disulfide bond" evidence="7">
    <location>
        <begin position="306"/>
        <end position="327"/>
    </location>
</feature>
<evidence type="ECO:0000256" key="5">
    <source>
        <dbReference type="ARBA" id="ARBA00023157"/>
    </source>
</evidence>
<dbReference type="PROSITE" id="PS50835">
    <property type="entry name" value="IG_LIKE"/>
    <property type="match status" value="1"/>
</dbReference>
<dbReference type="InterPro" id="IPR013106">
    <property type="entry name" value="Ig_V-set"/>
</dbReference>
<keyword evidence="6" id="KW-0325">Glycoprotein</keyword>
<dbReference type="GO" id="GO:0002052">
    <property type="term" value="P:positive regulation of neuroblast proliferation"/>
    <property type="evidence" value="ECO:0007669"/>
    <property type="project" value="TreeGrafter"/>
</dbReference>
<dbReference type="SMART" id="SM00445">
    <property type="entry name" value="LINK"/>
    <property type="match status" value="1"/>
</dbReference>
<dbReference type="GO" id="GO:0072534">
    <property type="term" value="C:perineuronal net"/>
    <property type="evidence" value="ECO:0007669"/>
    <property type="project" value="TreeGrafter"/>
</dbReference>
<evidence type="ECO:0000256" key="6">
    <source>
        <dbReference type="ARBA" id="ARBA00023180"/>
    </source>
</evidence>
<evidence type="ECO:0000256" key="7">
    <source>
        <dbReference type="PROSITE-ProRule" id="PRU00323"/>
    </source>
</evidence>
<dbReference type="Proteomes" id="UP000522331">
    <property type="component" value="Unassembled WGS sequence"/>
</dbReference>
<feature type="non-terminal residue" evidence="12">
    <location>
        <position position="1"/>
    </location>
</feature>
<evidence type="ECO:0000256" key="1">
    <source>
        <dbReference type="ARBA" id="ARBA00004613"/>
    </source>
</evidence>
<feature type="region of interest" description="Disordered" evidence="8">
    <location>
        <begin position="212"/>
        <end position="252"/>
    </location>
</feature>
<feature type="domain" description="Link" evidence="11">
    <location>
        <begin position="261"/>
        <end position="353"/>
    </location>
</feature>
<dbReference type="GO" id="GO:0005615">
    <property type="term" value="C:extracellular space"/>
    <property type="evidence" value="ECO:0007669"/>
    <property type="project" value="TreeGrafter"/>
</dbReference>
<dbReference type="SMART" id="SM00406">
    <property type="entry name" value="IGv"/>
    <property type="match status" value="1"/>
</dbReference>
<dbReference type="InterPro" id="IPR013783">
    <property type="entry name" value="Ig-like_fold"/>
</dbReference>
<evidence type="ECO:0000259" key="11">
    <source>
        <dbReference type="PROSITE" id="PS50963"/>
    </source>
</evidence>
<dbReference type="GO" id="GO:0010001">
    <property type="term" value="P:glial cell differentiation"/>
    <property type="evidence" value="ECO:0007669"/>
    <property type="project" value="TreeGrafter"/>
</dbReference>
<dbReference type="GO" id="GO:0001501">
    <property type="term" value="P:skeletal system development"/>
    <property type="evidence" value="ECO:0007669"/>
    <property type="project" value="TreeGrafter"/>
</dbReference>
<dbReference type="GO" id="GO:0007155">
    <property type="term" value="P:cell adhesion"/>
    <property type="evidence" value="ECO:0007669"/>
    <property type="project" value="InterPro"/>
</dbReference>
<dbReference type="InterPro" id="IPR003599">
    <property type="entry name" value="Ig_sub"/>
</dbReference>
<dbReference type="GO" id="GO:0007417">
    <property type="term" value="P:central nervous system development"/>
    <property type="evidence" value="ECO:0007669"/>
    <property type="project" value="TreeGrafter"/>
</dbReference>
<name>A0A7K8EMJ9_LEURO</name>
<dbReference type="AlphaFoldDB" id="A0A7K8EMJ9"/>
<sequence>PPPSQMRPQSPWAAGPAALLLLATVLATEALPNGRGRKKVVHVMEGDSGAVVVQTAPGKVVTHRGGTIILPCRYHYDVSAHDPAEIRLKWTKVTEPMTFVDVFVALGKARRAFGPYRGRTALQEDGVGDASLIIRNVTLQDYGRYECEVTNELEDDTGVVKLDLEGGSGCSPRVVFGVKIPAFSAPGVYGGGYGVLLVGRVCGGGSPQTCLGSPQGFPPAPQKRSGDAPGHSYPSPHLTPPPEDPPAPPHPFTSPLLLFPGKVYFLKTFRKLSYPEAVQACKNNGAAVAKVGQLYAAWKIQLLDRCEAGWLEDGSIRYPIVNPRARCGGREPGVRNLGFPDKKYKLFGVYCFKKAGAAAPAGGEGAPKRV</sequence>
<protein>
    <submittedName>
        <fullName evidence="12">HPLN4 protein</fullName>
    </submittedName>
</protein>
<reference evidence="12 13" key="1">
    <citation type="submission" date="2019-09" db="EMBL/GenBank/DDBJ databases">
        <title>Bird 10,000 Genomes (B10K) Project - Family phase.</title>
        <authorList>
            <person name="Zhang G."/>
        </authorList>
    </citation>
    <scope>NUCLEOTIDE SEQUENCE [LARGE SCALE GENOMIC DNA]</scope>
    <source>
        <strain evidence="12">B10K-DU-002-02</strain>
        <tissue evidence="12">Muscle</tissue>
    </source>
</reference>
<dbReference type="SMART" id="SM00409">
    <property type="entry name" value="IG"/>
    <property type="match status" value="1"/>
</dbReference>
<dbReference type="Pfam" id="PF00193">
    <property type="entry name" value="Xlink"/>
    <property type="match status" value="1"/>
</dbReference>
<dbReference type="InterPro" id="IPR036179">
    <property type="entry name" value="Ig-like_dom_sf"/>
</dbReference>
<dbReference type="GO" id="GO:0045202">
    <property type="term" value="C:synapse"/>
    <property type="evidence" value="ECO:0007669"/>
    <property type="project" value="TreeGrafter"/>
</dbReference>
<feature type="non-terminal residue" evidence="12">
    <location>
        <position position="370"/>
    </location>
</feature>
<organism evidence="12 13">
    <name type="scientific">Leucopsar rothschildi</name>
    <name type="common">Bali myna</name>
    <name type="synonym">Rothschild's mynah</name>
    <dbReference type="NCBI Taxonomy" id="127929"/>
    <lineage>
        <taxon>Eukaryota</taxon>
        <taxon>Metazoa</taxon>
        <taxon>Chordata</taxon>
        <taxon>Craniata</taxon>
        <taxon>Vertebrata</taxon>
        <taxon>Euteleostomi</taxon>
        <taxon>Archelosauria</taxon>
        <taxon>Archosauria</taxon>
        <taxon>Dinosauria</taxon>
        <taxon>Saurischia</taxon>
        <taxon>Theropoda</taxon>
        <taxon>Coelurosauria</taxon>
        <taxon>Aves</taxon>
        <taxon>Neognathae</taxon>
        <taxon>Neoaves</taxon>
        <taxon>Telluraves</taxon>
        <taxon>Australaves</taxon>
        <taxon>Passeriformes</taxon>
        <taxon>Sturnidae</taxon>
        <taxon>Leucopsar</taxon>
    </lineage>
</organism>
<proteinExistence type="predicted"/>
<dbReference type="EMBL" id="VZTC01008360">
    <property type="protein sequence ID" value="NXB52506.1"/>
    <property type="molecule type" value="Genomic_DNA"/>
</dbReference>
<dbReference type="InterPro" id="IPR000538">
    <property type="entry name" value="Link_dom"/>
</dbReference>
<dbReference type="FunFam" id="2.60.40.10:FF:000536">
    <property type="entry name" value="Hyaluronan and proteoglycan link protein 4"/>
    <property type="match status" value="1"/>
</dbReference>
<keyword evidence="4" id="KW-0677">Repeat</keyword>
<evidence type="ECO:0000259" key="10">
    <source>
        <dbReference type="PROSITE" id="PS50835"/>
    </source>
</evidence>
<dbReference type="SUPFAM" id="SSF56436">
    <property type="entry name" value="C-type lectin-like"/>
    <property type="match status" value="1"/>
</dbReference>
<dbReference type="InterPro" id="IPR050691">
    <property type="entry name" value="Hyaluronan_bind_Proteoglycan"/>
</dbReference>
<comment type="subcellular location">
    <subcellularLocation>
        <location evidence="1">Secreted</location>
    </subcellularLocation>
</comment>
<keyword evidence="13" id="KW-1185">Reference proteome</keyword>
<dbReference type="Gene3D" id="2.60.40.10">
    <property type="entry name" value="Immunoglobulins"/>
    <property type="match status" value="1"/>
</dbReference>
<dbReference type="GO" id="GO:0005540">
    <property type="term" value="F:hyaluronic acid binding"/>
    <property type="evidence" value="ECO:0007669"/>
    <property type="project" value="InterPro"/>
</dbReference>
<evidence type="ECO:0000256" key="2">
    <source>
        <dbReference type="ARBA" id="ARBA00022525"/>
    </source>
</evidence>
<evidence type="ECO:0000256" key="9">
    <source>
        <dbReference type="SAM" id="SignalP"/>
    </source>
</evidence>
<evidence type="ECO:0000256" key="8">
    <source>
        <dbReference type="SAM" id="MobiDB-lite"/>
    </source>
</evidence>
<keyword evidence="2" id="KW-0964">Secreted</keyword>
<accession>A0A7K8EMJ9</accession>
<evidence type="ECO:0000313" key="13">
    <source>
        <dbReference type="Proteomes" id="UP000522331"/>
    </source>
</evidence>
<dbReference type="InterPro" id="IPR007110">
    <property type="entry name" value="Ig-like_dom"/>
</dbReference>
<dbReference type="InterPro" id="IPR016187">
    <property type="entry name" value="CTDL_fold"/>
</dbReference>
<comment type="caution">
    <text evidence="12">The sequence shown here is derived from an EMBL/GenBank/DDBJ whole genome shotgun (WGS) entry which is preliminary data.</text>
</comment>
<gene>
    <name evidence="12" type="primary">Hapln4</name>
    <name evidence="12" type="ORF">LEUROT_R08437</name>
</gene>
<dbReference type="CDD" id="cd03519">
    <property type="entry name" value="Link_domain_HAPLN_module_2"/>
    <property type="match status" value="1"/>
</dbReference>
<dbReference type="PROSITE" id="PS50963">
    <property type="entry name" value="LINK_2"/>
    <property type="match status" value="1"/>
</dbReference>
<feature type="compositionally biased region" description="Pro residues" evidence="8">
    <location>
        <begin position="237"/>
        <end position="252"/>
    </location>
</feature>
<dbReference type="InterPro" id="IPR016186">
    <property type="entry name" value="C-type_lectin-like/link_sf"/>
</dbReference>
<dbReference type="PANTHER" id="PTHR22804">
    <property type="entry name" value="AGGRECAN/VERSICAN PROTEOGLYCAN"/>
    <property type="match status" value="1"/>
</dbReference>
<keyword evidence="3 9" id="KW-0732">Signal</keyword>
<dbReference type="Pfam" id="PF07686">
    <property type="entry name" value="V-set"/>
    <property type="match status" value="1"/>
</dbReference>
<dbReference type="SUPFAM" id="SSF48726">
    <property type="entry name" value="Immunoglobulin"/>
    <property type="match status" value="1"/>
</dbReference>
<dbReference type="FunFam" id="3.10.100.10:FF:000001">
    <property type="entry name" value="Hyaluronan proteoglycan link protein 1"/>
    <property type="match status" value="1"/>
</dbReference>
<evidence type="ECO:0000313" key="12">
    <source>
        <dbReference type="EMBL" id="NXB52506.1"/>
    </source>
</evidence>
<comment type="caution">
    <text evidence="7">Lacks conserved residue(s) required for the propagation of feature annotation.</text>
</comment>
<feature type="chain" id="PRO_5029701365" evidence="9">
    <location>
        <begin position="31"/>
        <end position="370"/>
    </location>
</feature>
<feature type="domain" description="Ig-like" evidence="10">
    <location>
        <begin position="50"/>
        <end position="165"/>
    </location>
</feature>
<feature type="signal peptide" evidence="9">
    <location>
        <begin position="1"/>
        <end position="30"/>
    </location>
</feature>
<evidence type="ECO:0000256" key="4">
    <source>
        <dbReference type="ARBA" id="ARBA00022737"/>
    </source>
</evidence>